<dbReference type="EMBL" id="GBRH01254547">
    <property type="protein sequence ID" value="JAD43348.1"/>
    <property type="molecule type" value="Transcribed_RNA"/>
</dbReference>
<reference evidence="2" key="2">
    <citation type="journal article" date="2015" name="Data Brief">
        <title>Shoot transcriptome of the giant reed, Arundo donax.</title>
        <authorList>
            <person name="Barrero R.A."/>
            <person name="Guerrero F.D."/>
            <person name="Moolhuijzen P."/>
            <person name="Goolsby J.A."/>
            <person name="Tidwell J."/>
            <person name="Bellgard S.E."/>
            <person name="Bellgard M.I."/>
        </authorList>
    </citation>
    <scope>NUCLEOTIDE SEQUENCE</scope>
    <source>
        <tissue evidence="2">Shoot tissue taken approximately 20 cm above the soil surface</tissue>
    </source>
</reference>
<dbReference type="AlphaFoldDB" id="A0A0A9A060"/>
<organism evidence="2">
    <name type="scientific">Arundo donax</name>
    <name type="common">Giant reed</name>
    <name type="synonym">Donax arundinaceus</name>
    <dbReference type="NCBI Taxonomy" id="35708"/>
    <lineage>
        <taxon>Eukaryota</taxon>
        <taxon>Viridiplantae</taxon>
        <taxon>Streptophyta</taxon>
        <taxon>Embryophyta</taxon>
        <taxon>Tracheophyta</taxon>
        <taxon>Spermatophyta</taxon>
        <taxon>Magnoliopsida</taxon>
        <taxon>Liliopsida</taxon>
        <taxon>Poales</taxon>
        <taxon>Poaceae</taxon>
        <taxon>PACMAD clade</taxon>
        <taxon>Arundinoideae</taxon>
        <taxon>Arundineae</taxon>
        <taxon>Arundo</taxon>
    </lineage>
</organism>
<reference evidence="2" key="1">
    <citation type="submission" date="2014-09" db="EMBL/GenBank/DDBJ databases">
        <authorList>
            <person name="Magalhaes I.L.F."/>
            <person name="Oliveira U."/>
            <person name="Santos F.R."/>
            <person name="Vidigal T.H.D.A."/>
            <person name="Brescovit A.D."/>
            <person name="Santos A.J."/>
        </authorList>
    </citation>
    <scope>NUCLEOTIDE SEQUENCE</scope>
    <source>
        <tissue evidence="2">Shoot tissue taken approximately 20 cm above the soil surface</tissue>
    </source>
</reference>
<keyword evidence="1" id="KW-0812">Transmembrane</keyword>
<feature type="transmembrane region" description="Helical" evidence="1">
    <location>
        <begin position="12"/>
        <end position="31"/>
    </location>
</feature>
<keyword evidence="1" id="KW-0472">Membrane</keyword>
<evidence type="ECO:0000256" key="1">
    <source>
        <dbReference type="SAM" id="Phobius"/>
    </source>
</evidence>
<name>A0A0A9A060_ARUDO</name>
<protein>
    <submittedName>
        <fullName evidence="2">Uncharacterized protein</fullName>
    </submittedName>
</protein>
<accession>A0A0A9A060</accession>
<proteinExistence type="predicted"/>
<sequence>MTVPNKISIVSYLHGIATFFFCKLVLFCHSCKTSEHYTPMSSVD</sequence>
<evidence type="ECO:0000313" key="2">
    <source>
        <dbReference type="EMBL" id="JAD43348.1"/>
    </source>
</evidence>
<keyword evidence="1" id="KW-1133">Transmembrane helix</keyword>